<evidence type="ECO:0000256" key="9">
    <source>
        <dbReference type="SAM" id="Phobius"/>
    </source>
</evidence>
<dbReference type="GO" id="GO:0034653">
    <property type="term" value="P:retinoic acid catabolic process"/>
    <property type="evidence" value="ECO:0000318"/>
    <property type="project" value="GO_Central"/>
</dbReference>
<keyword evidence="5 7" id="KW-0408">Iron</keyword>
<dbReference type="GO" id="GO:0020037">
    <property type="term" value="F:heme binding"/>
    <property type="evidence" value="ECO:0007669"/>
    <property type="project" value="InterPro"/>
</dbReference>
<dbReference type="GO" id="GO:0004497">
    <property type="term" value="F:monooxygenase activity"/>
    <property type="evidence" value="ECO:0000318"/>
    <property type="project" value="GO_Central"/>
</dbReference>
<dbReference type="Gene3D" id="1.10.630.10">
    <property type="entry name" value="Cytochrome P450"/>
    <property type="match status" value="1"/>
</dbReference>
<evidence type="ECO:0000256" key="1">
    <source>
        <dbReference type="ARBA" id="ARBA00010617"/>
    </source>
</evidence>
<dbReference type="PANTHER" id="PTHR24286:SF384">
    <property type="entry name" value="P450, PUTATIVE (EUROFUNG)-RELATED"/>
    <property type="match status" value="1"/>
</dbReference>
<dbReference type="Proteomes" id="UP000008144">
    <property type="component" value="Chromosome 8"/>
</dbReference>
<dbReference type="GO" id="GO:0016705">
    <property type="term" value="F:oxidoreductase activity, acting on paired donors, with incorporation or reduction of molecular oxygen"/>
    <property type="evidence" value="ECO:0007669"/>
    <property type="project" value="InterPro"/>
</dbReference>
<feature type="transmembrane region" description="Helical" evidence="9">
    <location>
        <begin position="41"/>
        <end position="66"/>
    </location>
</feature>
<accession>F6YX18</accession>
<keyword evidence="9" id="KW-1133">Transmembrane helix</keyword>
<evidence type="ECO:0000313" key="10">
    <source>
        <dbReference type="Ensembl" id="ENSCINP00000024552.2"/>
    </source>
</evidence>
<dbReference type="SUPFAM" id="SSF48264">
    <property type="entry name" value="Cytochrome P450"/>
    <property type="match status" value="1"/>
</dbReference>
<keyword evidence="2 7" id="KW-0349">Heme</keyword>
<evidence type="ECO:0000256" key="6">
    <source>
        <dbReference type="ARBA" id="ARBA00023033"/>
    </source>
</evidence>
<evidence type="ECO:0000256" key="4">
    <source>
        <dbReference type="ARBA" id="ARBA00023002"/>
    </source>
</evidence>
<keyword evidence="9" id="KW-0812">Transmembrane</keyword>
<dbReference type="GeneTree" id="ENSGT00800000124060"/>
<evidence type="ECO:0000256" key="2">
    <source>
        <dbReference type="ARBA" id="ARBA00022617"/>
    </source>
</evidence>
<feature type="binding site" description="axial binding residue" evidence="7">
    <location>
        <position position="474"/>
    </location>
    <ligand>
        <name>heme</name>
        <dbReference type="ChEBI" id="CHEBI:30413"/>
    </ligand>
    <ligandPart>
        <name>Fe</name>
        <dbReference type="ChEBI" id="CHEBI:18248"/>
    </ligandPart>
</feature>
<proteinExistence type="inferred from homology"/>
<keyword evidence="11" id="KW-1185">Reference proteome</keyword>
<dbReference type="InterPro" id="IPR001128">
    <property type="entry name" value="Cyt_P450"/>
</dbReference>
<keyword evidence="6 8" id="KW-0503">Monooxygenase</keyword>
<dbReference type="GO" id="GO:0007417">
    <property type="term" value="P:central nervous system development"/>
    <property type="evidence" value="ECO:0000318"/>
    <property type="project" value="GO_Central"/>
</dbReference>
<dbReference type="GO" id="GO:0005506">
    <property type="term" value="F:iron ion binding"/>
    <property type="evidence" value="ECO:0007669"/>
    <property type="project" value="InterPro"/>
</dbReference>
<keyword evidence="3 7" id="KW-0479">Metal-binding</keyword>
<dbReference type="Pfam" id="PF00067">
    <property type="entry name" value="p450"/>
    <property type="match status" value="1"/>
</dbReference>
<dbReference type="PROSITE" id="PS00086">
    <property type="entry name" value="CYTOCHROME_P450"/>
    <property type="match status" value="1"/>
</dbReference>
<evidence type="ECO:0000256" key="8">
    <source>
        <dbReference type="RuleBase" id="RU000461"/>
    </source>
</evidence>
<sequence length="524" mass="58803">MVESSFLYPDGGGIRKAITNISSLEVPSNRTLINYLESEDFFYFLFFLIKYIGVPCFLMHVICCLWEIRCVRMKDHSCPLPLPRGNMGFPLVGEMFHLFVVGAKYQRQRRSKYGKIYRTHMFGSPSVAVIGEEHVKKIVLGEGTLVQTRWPSTTRRILGTDGIVNGDLATHCRIKRLALKAFSPKYIGTYAPVIQAGVAAHVKEWVDQGTVHILEKCKQAVSKTMMTVLLGIKSNDPDIQLYIQAADDIINSILSLPLDLPGFGFHKGLKARELIFNKLESQLKSKFNATDDELFGDSGGEFESVLLNILKFARREGETEIKLCNLQNLSLEFIFAGTQSLQCSCSLVTFHLSQNPQVVKQCREEIKAAGLWDTPLTEINVERIQSLRFIELVAKETLRVTPTIPGAVRVALKTFELGGYQIPKGWQIIYSIRLTHEEAADPGSILLPPARTRTLKSLQSPFAFLPFGKGPRMCAGKNYGMLFLKVLIFELVRTADISLEGKCKIIEVPMTRTDKSVKIKFTSI</sequence>
<evidence type="ECO:0000256" key="3">
    <source>
        <dbReference type="ARBA" id="ARBA00022723"/>
    </source>
</evidence>
<comment type="cofactor">
    <cofactor evidence="7">
        <name>heme</name>
        <dbReference type="ChEBI" id="CHEBI:30413"/>
    </cofactor>
</comment>
<evidence type="ECO:0000313" key="11">
    <source>
        <dbReference type="Proteomes" id="UP000008144"/>
    </source>
</evidence>
<reference evidence="10" key="4">
    <citation type="submission" date="2025-09" db="UniProtKB">
        <authorList>
            <consortium name="Ensembl"/>
        </authorList>
    </citation>
    <scope>IDENTIFICATION</scope>
</reference>
<keyword evidence="9" id="KW-0472">Membrane</keyword>
<dbReference type="STRING" id="7719.ENSCINP00000024552"/>
<evidence type="ECO:0000256" key="5">
    <source>
        <dbReference type="ARBA" id="ARBA00023004"/>
    </source>
</evidence>
<organism evidence="10 11">
    <name type="scientific">Ciona intestinalis</name>
    <name type="common">Transparent sea squirt</name>
    <name type="synonym">Ascidia intestinalis</name>
    <dbReference type="NCBI Taxonomy" id="7719"/>
    <lineage>
        <taxon>Eukaryota</taxon>
        <taxon>Metazoa</taxon>
        <taxon>Chordata</taxon>
        <taxon>Tunicata</taxon>
        <taxon>Ascidiacea</taxon>
        <taxon>Phlebobranchia</taxon>
        <taxon>Cionidae</taxon>
        <taxon>Ciona</taxon>
    </lineage>
</organism>
<evidence type="ECO:0000256" key="7">
    <source>
        <dbReference type="PIRSR" id="PIRSR602403-1"/>
    </source>
</evidence>
<reference evidence="10" key="2">
    <citation type="journal article" date="2008" name="Genome Biol.">
        <title>Improved genome assembly and evidence-based global gene model set for the chordate Ciona intestinalis: new insight into intron and operon populations.</title>
        <authorList>
            <person name="Satou Y."/>
            <person name="Mineta K."/>
            <person name="Ogasawara M."/>
            <person name="Sasakura Y."/>
            <person name="Shoguchi E."/>
            <person name="Ueno K."/>
            <person name="Yamada L."/>
            <person name="Matsumoto J."/>
            <person name="Wasserscheid J."/>
            <person name="Dewar K."/>
            <person name="Wiley G.B."/>
            <person name="Macmil S.L."/>
            <person name="Roe B.A."/>
            <person name="Zeller R.W."/>
            <person name="Hastings K.E."/>
            <person name="Lemaire P."/>
            <person name="Lindquist E."/>
            <person name="Endo T."/>
            <person name="Hotta K."/>
            <person name="Inaba K."/>
        </authorList>
    </citation>
    <scope>NUCLEOTIDE SEQUENCE [LARGE SCALE GENOMIC DNA]</scope>
    <source>
        <strain evidence="10">wild type</strain>
    </source>
</reference>
<dbReference type="InterPro" id="IPR036396">
    <property type="entry name" value="Cyt_P450_sf"/>
</dbReference>
<dbReference type="InterPro" id="IPR002403">
    <property type="entry name" value="Cyt_P450_E_grp-IV"/>
</dbReference>
<dbReference type="EMBL" id="EAAA01002581">
    <property type="status" value="NOT_ANNOTATED_CDS"/>
    <property type="molecule type" value="Genomic_DNA"/>
</dbReference>
<protein>
    <submittedName>
        <fullName evidence="10">Uncharacterized protein</fullName>
    </submittedName>
</protein>
<dbReference type="OMA" id="MIIHSTR"/>
<dbReference type="PANTHER" id="PTHR24286">
    <property type="entry name" value="CYTOCHROME P450 26"/>
    <property type="match status" value="1"/>
</dbReference>
<dbReference type="InterPro" id="IPR017972">
    <property type="entry name" value="Cyt_P450_CS"/>
</dbReference>
<name>F6YX18_CIOIN</name>
<dbReference type="Ensembl" id="ENSCINT00000024798.2">
    <property type="protein sequence ID" value="ENSCINP00000024552.2"/>
    <property type="gene ID" value="ENSCING00000004832.3"/>
</dbReference>
<dbReference type="AlphaFoldDB" id="F6YX18"/>
<dbReference type="HOGENOM" id="CLU_001570_15_6_1"/>
<dbReference type="PRINTS" id="PR00385">
    <property type="entry name" value="P450"/>
</dbReference>
<keyword evidence="4 8" id="KW-0560">Oxidoreductase</keyword>
<comment type="similarity">
    <text evidence="1 8">Belongs to the cytochrome P450 family.</text>
</comment>
<reference evidence="11" key="1">
    <citation type="journal article" date="2002" name="Science">
        <title>The draft genome of Ciona intestinalis: insights into chordate and vertebrate origins.</title>
        <authorList>
            <person name="Dehal P."/>
            <person name="Satou Y."/>
            <person name="Campbell R.K."/>
            <person name="Chapman J."/>
            <person name="Degnan B."/>
            <person name="De Tomaso A."/>
            <person name="Davidson B."/>
            <person name="Di Gregorio A."/>
            <person name="Gelpke M."/>
            <person name="Goodstein D.M."/>
            <person name="Harafuji N."/>
            <person name="Hastings K.E."/>
            <person name="Ho I."/>
            <person name="Hotta K."/>
            <person name="Huang W."/>
            <person name="Kawashima T."/>
            <person name="Lemaire P."/>
            <person name="Martinez D."/>
            <person name="Meinertzhagen I.A."/>
            <person name="Necula S."/>
            <person name="Nonaka M."/>
            <person name="Putnam N."/>
            <person name="Rash S."/>
            <person name="Saiga H."/>
            <person name="Satake M."/>
            <person name="Terry A."/>
            <person name="Yamada L."/>
            <person name="Wang H.G."/>
            <person name="Awazu S."/>
            <person name="Azumi K."/>
            <person name="Boore J."/>
            <person name="Branno M."/>
            <person name="Chin-Bow S."/>
            <person name="DeSantis R."/>
            <person name="Doyle S."/>
            <person name="Francino P."/>
            <person name="Keys D.N."/>
            <person name="Haga S."/>
            <person name="Hayashi H."/>
            <person name="Hino K."/>
            <person name="Imai K.S."/>
            <person name="Inaba K."/>
            <person name="Kano S."/>
            <person name="Kobayashi K."/>
            <person name="Kobayashi M."/>
            <person name="Lee B.I."/>
            <person name="Makabe K.W."/>
            <person name="Manohar C."/>
            <person name="Matassi G."/>
            <person name="Medina M."/>
            <person name="Mochizuki Y."/>
            <person name="Mount S."/>
            <person name="Morishita T."/>
            <person name="Miura S."/>
            <person name="Nakayama A."/>
            <person name="Nishizaka S."/>
            <person name="Nomoto H."/>
            <person name="Ohta F."/>
            <person name="Oishi K."/>
            <person name="Rigoutsos I."/>
            <person name="Sano M."/>
            <person name="Sasaki A."/>
            <person name="Sasakura Y."/>
            <person name="Shoguchi E."/>
            <person name="Shin-i T."/>
            <person name="Spagnuolo A."/>
            <person name="Stainier D."/>
            <person name="Suzuki M.M."/>
            <person name="Tassy O."/>
            <person name="Takatori N."/>
            <person name="Tokuoka M."/>
            <person name="Yagi K."/>
            <person name="Yoshizaki F."/>
            <person name="Wada S."/>
            <person name="Zhang C."/>
            <person name="Hyatt P.D."/>
            <person name="Larimer F."/>
            <person name="Detter C."/>
            <person name="Doggett N."/>
            <person name="Glavina T."/>
            <person name="Hawkins T."/>
            <person name="Richardson P."/>
            <person name="Lucas S."/>
            <person name="Kohara Y."/>
            <person name="Levine M."/>
            <person name="Satoh N."/>
            <person name="Rokhsar D.S."/>
        </authorList>
    </citation>
    <scope>NUCLEOTIDE SEQUENCE [LARGE SCALE GENOMIC DNA]</scope>
</reference>
<dbReference type="InParanoid" id="F6YX18"/>
<reference evidence="10" key="3">
    <citation type="submission" date="2025-08" db="UniProtKB">
        <authorList>
            <consortium name="Ensembl"/>
        </authorList>
    </citation>
    <scope>IDENTIFICATION</scope>
</reference>
<dbReference type="PRINTS" id="PR00465">
    <property type="entry name" value="EP450IV"/>
</dbReference>